<feature type="domain" description="Glutaredoxin" evidence="3">
    <location>
        <begin position="176"/>
        <end position="238"/>
    </location>
</feature>
<organism evidence="4 5">
    <name type="scientific">Cladobotryum mycophilum</name>
    <dbReference type="NCBI Taxonomy" id="491253"/>
    <lineage>
        <taxon>Eukaryota</taxon>
        <taxon>Fungi</taxon>
        <taxon>Dikarya</taxon>
        <taxon>Ascomycota</taxon>
        <taxon>Pezizomycotina</taxon>
        <taxon>Sordariomycetes</taxon>
        <taxon>Hypocreomycetidae</taxon>
        <taxon>Hypocreales</taxon>
        <taxon>Hypocreaceae</taxon>
        <taxon>Cladobotryum</taxon>
    </lineage>
</organism>
<feature type="compositionally biased region" description="Basic and acidic residues" evidence="1">
    <location>
        <begin position="100"/>
        <end position="111"/>
    </location>
</feature>
<dbReference type="Gene3D" id="3.40.30.10">
    <property type="entry name" value="Glutaredoxin"/>
    <property type="match status" value="1"/>
</dbReference>
<dbReference type="NCBIfam" id="TIGR02180">
    <property type="entry name" value="GRX_euk"/>
    <property type="match status" value="1"/>
</dbReference>
<feature type="region of interest" description="Disordered" evidence="1">
    <location>
        <begin position="50"/>
        <end position="83"/>
    </location>
</feature>
<dbReference type="PRINTS" id="PR00160">
    <property type="entry name" value="GLUTAREDOXIN"/>
</dbReference>
<dbReference type="PANTHER" id="PTHR45694">
    <property type="entry name" value="GLUTAREDOXIN 2"/>
    <property type="match status" value="1"/>
</dbReference>
<dbReference type="CDD" id="cd03419">
    <property type="entry name" value="GRX_GRXh_1_2_like"/>
    <property type="match status" value="1"/>
</dbReference>
<dbReference type="PANTHER" id="PTHR45694:SF5">
    <property type="entry name" value="GLUTAREDOXIN 2"/>
    <property type="match status" value="1"/>
</dbReference>
<feature type="compositionally biased region" description="Basic and acidic residues" evidence="1">
    <location>
        <begin position="143"/>
        <end position="162"/>
    </location>
</feature>
<gene>
    <name evidence="4" type="ORF">PT974_11483</name>
</gene>
<evidence type="ECO:0000256" key="1">
    <source>
        <dbReference type="SAM" id="MobiDB-lite"/>
    </source>
</evidence>
<name>A0ABR0S5C0_9HYPO</name>
<dbReference type="EMBL" id="JAVFKD010000016">
    <property type="protein sequence ID" value="KAK5987356.1"/>
    <property type="molecule type" value="Genomic_DNA"/>
</dbReference>
<evidence type="ECO:0000313" key="4">
    <source>
        <dbReference type="EMBL" id="KAK5987356.1"/>
    </source>
</evidence>
<keyword evidence="5" id="KW-1185">Reference proteome</keyword>
<dbReference type="Pfam" id="PF00462">
    <property type="entry name" value="Glutaredoxin"/>
    <property type="match status" value="1"/>
</dbReference>
<keyword evidence="2" id="KW-0732">Signal</keyword>
<evidence type="ECO:0000256" key="2">
    <source>
        <dbReference type="SAM" id="SignalP"/>
    </source>
</evidence>
<feature type="compositionally biased region" description="Polar residues" evidence="1">
    <location>
        <begin position="52"/>
        <end position="63"/>
    </location>
</feature>
<protein>
    <submittedName>
        <fullName evidence="4">Monothiol glutaredoxin-7</fullName>
    </submittedName>
</protein>
<dbReference type="Proteomes" id="UP001338125">
    <property type="component" value="Unassembled WGS sequence"/>
</dbReference>
<dbReference type="SUPFAM" id="SSF52833">
    <property type="entry name" value="Thioredoxin-like"/>
    <property type="match status" value="1"/>
</dbReference>
<reference evidence="4 5" key="1">
    <citation type="submission" date="2024-01" db="EMBL/GenBank/DDBJ databases">
        <title>Complete genome of Cladobotryum mycophilum ATHUM6906.</title>
        <authorList>
            <person name="Christinaki A.C."/>
            <person name="Myridakis A.I."/>
            <person name="Kouvelis V.N."/>
        </authorList>
    </citation>
    <scope>NUCLEOTIDE SEQUENCE [LARGE SCALE GENOMIC DNA]</scope>
    <source>
        <strain evidence="4 5">ATHUM6906</strain>
    </source>
</reference>
<dbReference type="InterPro" id="IPR002109">
    <property type="entry name" value="Glutaredoxin"/>
</dbReference>
<dbReference type="InterPro" id="IPR014025">
    <property type="entry name" value="Glutaredoxin_subgr"/>
</dbReference>
<dbReference type="InterPro" id="IPR036249">
    <property type="entry name" value="Thioredoxin-like_sf"/>
</dbReference>
<feature type="region of interest" description="Disordered" evidence="1">
    <location>
        <begin position="97"/>
        <end position="162"/>
    </location>
</feature>
<feature type="chain" id="PRO_5047167938" evidence="2">
    <location>
        <begin position="28"/>
        <end position="280"/>
    </location>
</feature>
<sequence length="280" mass="30852">MPSMRRMRLLMAAAIVTVVLILFYTSGREPEHDIQLKDFYQKTKDAIDRGTSRGQTVINTKTGQKAGHIPADKDGDGDIDEDDKHAGEELQQRLQAVAQEAKDKANEKGGLKPDTPSKIVGVGSSADGQDKKGVKAAEAPFPTEKDKPIPKEQPKETEEQHQAEVELNSILKKSPVIIFSKTYCPHSKRVKGVLLEKYAITPDPYIVELDEHPLGPHLQDYLLAKTGRRTVPNIMVNGISIGGADDVVKLDNDDKLVAKIRDLGQRRVEVSERFAAGAHH</sequence>
<feature type="signal peptide" evidence="2">
    <location>
        <begin position="1"/>
        <end position="27"/>
    </location>
</feature>
<dbReference type="InterPro" id="IPR011899">
    <property type="entry name" value="Glutaredoxin_euk/vir"/>
</dbReference>
<feature type="compositionally biased region" description="Basic and acidic residues" evidence="1">
    <location>
        <begin position="70"/>
        <end position="83"/>
    </location>
</feature>
<comment type="caution">
    <text evidence="4">The sequence shown here is derived from an EMBL/GenBank/DDBJ whole genome shotgun (WGS) entry which is preliminary data.</text>
</comment>
<evidence type="ECO:0000259" key="3">
    <source>
        <dbReference type="Pfam" id="PF00462"/>
    </source>
</evidence>
<accession>A0ABR0S5C0</accession>
<proteinExistence type="predicted"/>
<evidence type="ECO:0000313" key="5">
    <source>
        <dbReference type="Proteomes" id="UP001338125"/>
    </source>
</evidence>
<dbReference type="PROSITE" id="PS51354">
    <property type="entry name" value="GLUTAREDOXIN_2"/>
    <property type="match status" value="1"/>
</dbReference>